<dbReference type="InterPro" id="IPR045198">
    <property type="entry name" value="CNBL1-10"/>
</dbReference>
<dbReference type="SMART" id="SM00054">
    <property type="entry name" value="EFh"/>
    <property type="match status" value="3"/>
</dbReference>
<dbReference type="AlphaFoldDB" id="A0A8J6C5A4"/>
<dbReference type="GO" id="GO:0019900">
    <property type="term" value="F:kinase binding"/>
    <property type="evidence" value="ECO:0007669"/>
    <property type="project" value="InterPro"/>
</dbReference>
<evidence type="ECO:0000256" key="1">
    <source>
        <dbReference type="ARBA" id="ARBA00022737"/>
    </source>
</evidence>
<dbReference type="Gene3D" id="1.10.238.10">
    <property type="entry name" value="EF-hand"/>
    <property type="match status" value="1"/>
</dbReference>
<protein>
    <recommendedName>
        <fullName evidence="4">EF-hand domain-containing protein</fullName>
    </recommendedName>
</protein>
<dbReference type="EMBL" id="JAGTXO010000029">
    <property type="protein sequence ID" value="KAG8460899.1"/>
    <property type="molecule type" value="Genomic_DNA"/>
</dbReference>
<dbReference type="PANTHER" id="PTHR23056:SF110">
    <property type="entry name" value="CALMODULIN"/>
    <property type="match status" value="1"/>
</dbReference>
<feature type="compositionally biased region" description="Low complexity" evidence="3">
    <location>
        <begin position="77"/>
        <end position="98"/>
    </location>
</feature>
<dbReference type="InterPro" id="IPR011992">
    <property type="entry name" value="EF-hand-dom_pair"/>
</dbReference>
<evidence type="ECO:0000256" key="3">
    <source>
        <dbReference type="SAM" id="MobiDB-lite"/>
    </source>
</evidence>
<sequence length="292" mass="30358">MGCGASTRARSVQPSDMPQDALAAVSQSRAPSLPSGGGAKPVVAEAAKAARVVGGPSPAAGGQAAPASPLAAPPAAVPAAASPANSARAAPPTATNPPELRAATSSILPKHVSADELGQLCQATNFDRKQVERLYEVFKVISSARDDDGLIDKGEFELALGLKSSLFVNRVFTIFDQNLDNNITFEEFVIGLSTFSARASREAKASMSFRIHDIDGDGIISRADLSKMLSATIAENALHISEEQFNALIATTFEQAGAADKHGLTLDDFLSLAKQRPAMLSNMTIASISVSR</sequence>
<dbReference type="GO" id="GO:0019722">
    <property type="term" value="P:calcium-mediated signaling"/>
    <property type="evidence" value="ECO:0007669"/>
    <property type="project" value="InterPro"/>
</dbReference>
<accession>A0A8J6C5A4</accession>
<comment type="caution">
    <text evidence="5">The sequence shown here is derived from an EMBL/GenBank/DDBJ whole genome shotgun (WGS) entry which is preliminary data.</text>
</comment>
<dbReference type="PROSITE" id="PS00018">
    <property type="entry name" value="EF_HAND_1"/>
    <property type="match status" value="1"/>
</dbReference>
<dbReference type="SUPFAM" id="SSF47473">
    <property type="entry name" value="EF-hand"/>
    <property type="match status" value="1"/>
</dbReference>
<keyword evidence="6" id="KW-1185">Reference proteome</keyword>
<proteinExistence type="predicted"/>
<dbReference type="Pfam" id="PF13833">
    <property type="entry name" value="EF-hand_8"/>
    <property type="match status" value="1"/>
</dbReference>
<feature type="compositionally biased region" description="Low complexity" evidence="3">
    <location>
        <begin position="40"/>
        <end position="70"/>
    </location>
</feature>
<name>A0A8J6C5A4_DIALT</name>
<keyword evidence="1" id="KW-0677">Repeat</keyword>
<feature type="region of interest" description="Disordered" evidence="3">
    <location>
        <begin position="1"/>
        <end position="100"/>
    </location>
</feature>
<dbReference type="Proteomes" id="UP000751190">
    <property type="component" value="Unassembled WGS sequence"/>
</dbReference>
<dbReference type="PRINTS" id="PR00450">
    <property type="entry name" value="RECOVERIN"/>
</dbReference>
<feature type="domain" description="EF-hand" evidence="4">
    <location>
        <begin position="163"/>
        <end position="198"/>
    </location>
</feature>
<dbReference type="CDD" id="cd00051">
    <property type="entry name" value="EFh"/>
    <property type="match status" value="1"/>
</dbReference>
<dbReference type="Pfam" id="PF13202">
    <property type="entry name" value="EF-hand_5"/>
    <property type="match status" value="1"/>
</dbReference>
<evidence type="ECO:0000313" key="5">
    <source>
        <dbReference type="EMBL" id="KAG8460899.1"/>
    </source>
</evidence>
<feature type="domain" description="EF-hand" evidence="4">
    <location>
        <begin position="200"/>
        <end position="235"/>
    </location>
</feature>
<organism evidence="5 6">
    <name type="scientific">Diacronema lutheri</name>
    <name type="common">Unicellular marine alga</name>
    <name type="synonym">Monochrysis lutheri</name>
    <dbReference type="NCBI Taxonomy" id="2081491"/>
    <lineage>
        <taxon>Eukaryota</taxon>
        <taxon>Haptista</taxon>
        <taxon>Haptophyta</taxon>
        <taxon>Pavlovophyceae</taxon>
        <taxon>Pavlovales</taxon>
        <taxon>Pavlovaceae</taxon>
        <taxon>Diacronema</taxon>
    </lineage>
</organism>
<dbReference type="GO" id="GO:0005509">
    <property type="term" value="F:calcium ion binding"/>
    <property type="evidence" value="ECO:0007669"/>
    <property type="project" value="InterPro"/>
</dbReference>
<evidence type="ECO:0000259" key="4">
    <source>
        <dbReference type="PROSITE" id="PS50222"/>
    </source>
</evidence>
<gene>
    <name evidence="5" type="ORF">KFE25_010650</name>
</gene>
<keyword evidence="2" id="KW-0106">Calcium</keyword>
<evidence type="ECO:0000313" key="6">
    <source>
        <dbReference type="Proteomes" id="UP000751190"/>
    </source>
</evidence>
<evidence type="ECO:0000256" key="2">
    <source>
        <dbReference type="ARBA" id="ARBA00022837"/>
    </source>
</evidence>
<dbReference type="OrthoDB" id="191686at2759"/>
<reference evidence="5" key="1">
    <citation type="submission" date="2021-05" db="EMBL/GenBank/DDBJ databases">
        <title>The genome of the haptophyte Pavlova lutheri (Diacronema luteri, Pavlovales) - a model for lipid biosynthesis in eukaryotic algae.</title>
        <authorList>
            <person name="Hulatt C.J."/>
            <person name="Posewitz M.C."/>
        </authorList>
    </citation>
    <scope>NUCLEOTIDE SEQUENCE</scope>
    <source>
        <strain evidence="5">NIVA-4/92</strain>
    </source>
</reference>
<dbReference type="PROSITE" id="PS50222">
    <property type="entry name" value="EF_HAND_2"/>
    <property type="match status" value="2"/>
</dbReference>
<dbReference type="InterPro" id="IPR002048">
    <property type="entry name" value="EF_hand_dom"/>
</dbReference>
<dbReference type="PANTHER" id="PTHR23056">
    <property type="entry name" value="CALCINEURIN B"/>
    <property type="match status" value="1"/>
</dbReference>
<dbReference type="InterPro" id="IPR018247">
    <property type="entry name" value="EF_Hand_1_Ca_BS"/>
</dbReference>